<keyword evidence="2" id="KW-0732">Signal</keyword>
<keyword evidence="4" id="KW-1185">Reference proteome</keyword>
<dbReference type="EMBL" id="JACHKZ010000017">
    <property type="protein sequence ID" value="MBB6578690.1"/>
    <property type="molecule type" value="Genomic_DNA"/>
</dbReference>
<dbReference type="InterPro" id="IPR051675">
    <property type="entry name" value="Endo/Exo/Phosphatase_dom_1"/>
</dbReference>
<name>A0ABR6RHP1_9BURK</name>
<evidence type="ECO:0000256" key="2">
    <source>
        <dbReference type="SAM" id="SignalP"/>
    </source>
</evidence>
<evidence type="ECO:0000313" key="4">
    <source>
        <dbReference type="Proteomes" id="UP000562492"/>
    </source>
</evidence>
<comment type="caution">
    <text evidence="3">The sequence shown here is derived from an EMBL/GenBank/DDBJ whole genome shotgun (WGS) entry which is preliminary data.</text>
</comment>
<dbReference type="InterPro" id="IPR010994">
    <property type="entry name" value="RuvA_2-like"/>
</dbReference>
<protein>
    <submittedName>
        <fullName evidence="3">Competence protein ComEA</fullName>
    </submittedName>
</protein>
<feature type="region of interest" description="Disordered" evidence="1">
    <location>
        <begin position="80"/>
        <end position="102"/>
    </location>
</feature>
<reference evidence="3 4" key="1">
    <citation type="submission" date="2020-08" db="EMBL/GenBank/DDBJ databases">
        <title>Functional genomics of gut bacteria from endangered species of beetles.</title>
        <authorList>
            <person name="Carlos-Shanley C."/>
        </authorList>
    </citation>
    <scope>NUCLEOTIDE SEQUENCE [LARGE SCALE GENOMIC DNA]</scope>
    <source>
        <strain evidence="3 4">S00124</strain>
    </source>
</reference>
<feature type="chain" id="PRO_5045635509" evidence="2">
    <location>
        <begin position="20"/>
        <end position="102"/>
    </location>
</feature>
<dbReference type="Proteomes" id="UP000562492">
    <property type="component" value="Unassembled WGS sequence"/>
</dbReference>
<dbReference type="PANTHER" id="PTHR21180:SF32">
    <property type="entry name" value="ENDONUCLEASE_EXONUCLEASE_PHOSPHATASE FAMILY DOMAIN-CONTAINING PROTEIN 1"/>
    <property type="match status" value="1"/>
</dbReference>
<sequence length="102" mass="10902">MQWRWSLAGLALCAQLAWAQVEANTATEAQLDGIHGIGPATSGRILQARQRGPFTDWTDLMLRVSGIGQKKAAQLSQRGLTVNGKSFATPESPLPSASRTAQ</sequence>
<dbReference type="RefSeq" id="WP_184709317.1">
    <property type="nucleotide sequence ID" value="NZ_JACHKZ010000017.1"/>
</dbReference>
<organism evidence="3 4">
    <name type="scientific">Comamonas odontotermitis</name>
    <dbReference type="NCBI Taxonomy" id="379895"/>
    <lineage>
        <taxon>Bacteria</taxon>
        <taxon>Pseudomonadati</taxon>
        <taxon>Pseudomonadota</taxon>
        <taxon>Betaproteobacteria</taxon>
        <taxon>Burkholderiales</taxon>
        <taxon>Comamonadaceae</taxon>
        <taxon>Comamonas</taxon>
    </lineage>
</organism>
<dbReference type="PANTHER" id="PTHR21180">
    <property type="entry name" value="ENDONUCLEASE/EXONUCLEASE/PHOSPHATASE FAMILY DOMAIN-CONTAINING PROTEIN 1"/>
    <property type="match status" value="1"/>
</dbReference>
<dbReference type="SUPFAM" id="SSF47781">
    <property type="entry name" value="RuvA domain 2-like"/>
    <property type="match status" value="1"/>
</dbReference>
<dbReference type="Pfam" id="PF12836">
    <property type="entry name" value="HHH_3"/>
    <property type="match status" value="1"/>
</dbReference>
<evidence type="ECO:0000313" key="3">
    <source>
        <dbReference type="EMBL" id="MBB6578690.1"/>
    </source>
</evidence>
<evidence type="ECO:0000256" key="1">
    <source>
        <dbReference type="SAM" id="MobiDB-lite"/>
    </source>
</evidence>
<feature type="signal peptide" evidence="2">
    <location>
        <begin position="1"/>
        <end position="19"/>
    </location>
</feature>
<proteinExistence type="predicted"/>
<gene>
    <name evidence="3" type="ORF">HNP33_002776</name>
</gene>
<dbReference type="Gene3D" id="1.10.150.320">
    <property type="entry name" value="Photosystem II 12 kDa extrinsic protein"/>
    <property type="match status" value="1"/>
</dbReference>
<accession>A0ABR6RHP1</accession>